<accession>A0A0A8Y8Y9</accession>
<proteinExistence type="predicted"/>
<evidence type="ECO:0000313" key="1">
    <source>
        <dbReference type="EMBL" id="JAD22244.1"/>
    </source>
</evidence>
<dbReference type="AlphaFoldDB" id="A0A0A8Y8Y9"/>
<reference evidence="1" key="1">
    <citation type="submission" date="2014-09" db="EMBL/GenBank/DDBJ databases">
        <authorList>
            <person name="Magalhaes I.L.F."/>
            <person name="Oliveira U."/>
            <person name="Santos F.R."/>
            <person name="Vidigal T.H.D.A."/>
            <person name="Brescovit A.D."/>
            <person name="Santos A.J."/>
        </authorList>
    </citation>
    <scope>NUCLEOTIDE SEQUENCE</scope>
    <source>
        <tissue evidence="1">Shoot tissue taken approximately 20 cm above the soil surface</tissue>
    </source>
</reference>
<protein>
    <submittedName>
        <fullName evidence="1">Uncharacterized protein</fullName>
    </submittedName>
</protein>
<dbReference type="EMBL" id="GBRH01275651">
    <property type="protein sequence ID" value="JAD22244.1"/>
    <property type="molecule type" value="Transcribed_RNA"/>
</dbReference>
<sequence>MQNPIEAGIASCTSYSRTRNVGLSIAHCNAHPRATHSLALSVRLGSLLKNPASTLAMAGTREPDPTSSTECSLSNPIPESATALLHGSTTLSSSPAHSFSNSSLRITPLTSFSSIKHSMLTTASAFALRTFFAFSQAALNLMLAFTFPTTSILYLSLNSSAKCSNSTSSKSLPPRSASNPCDSTFIPDASKATTATCVSQCPMSTNATQVRPPASPRSER</sequence>
<name>A0A0A8Y8Y9_ARUDO</name>
<organism evidence="1">
    <name type="scientific">Arundo donax</name>
    <name type="common">Giant reed</name>
    <name type="synonym">Donax arundinaceus</name>
    <dbReference type="NCBI Taxonomy" id="35708"/>
    <lineage>
        <taxon>Eukaryota</taxon>
        <taxon>Viridiplantae</taxon>
        <taxon>Streptophyta</taxon>
        <taxon>Embryophyta</taxon>
        <taxon>Tracheophyta</taxon>
        <taxon>Spermatophyta</taxon>
        <taxon>Magnoliopsida</taxon>
        <taxon>Liliopsida</taxon>
        <taxon>Poales</taxon>
        <taxon>Poaceae</taxon>
        <taxon>PACMAD clade</taxon>
        <taxon>Arundinoideae</taxon>
        <taxon>Arundineae</taxon>
        <taxon>Arundo</taxon>
    </lineage>
</organism>
<reference evidence="1" key="2">
    <citation type="journal article" date="2015" name="Data Brief">
        <title>Shoot transcriptome of the giant reed, Arundo donax.</title>
        <authorList>
            <person name="Barrero R.A."/>
            <person name="Guerrero F.D."/>
            <person name="Moolhuijzen P."/>
            <person name="Goolsby J.A."/>
            <person name="Tidwell J."/>
            <person name="Bellgard S.E."/>
            <person name="Bellgard M.I."/>
        </authorList>
    </citation>
    <scope>NUCLEOTIDE SEQUENCE</scope>
    <source>
        <tissue evidence="1">Shoot tissue taken approximately 20 cm above the soil surface</tissue>
    </source>
</reference>